<dbReference type="RefSeq" id="YP_010648891.1">
    <property type="nucleotide sequence ID" value="NC_070763.1"/>
</dbReference>
<name>A0A650EY73_9CAUD</name>
<protein>
    <submittedName>
        <fullName evidence="1">Uncharacterized protein</fullName>
    </submittedName>
</protein>
<organism evidence="1 2">
    <name type="scientific">Gordonia phage Forza</name>
    <dbReference type="NCBI Taxonomy" id="2571247"/>
    <lineage>
        <taxon>Viruses</taxon>
        <taxon>Duplodnaviria</taxon>
        <taxon>Heunggongvirae</taxon>
        <taxon>Uroviricota</taxon>
        <taxon>Caudoviricetes</taxon>
        <taxon>Forzavirus</taxon>
        <taxon>Forzavirus forza</taxon>
    </lineage>
</organism>
<evidence type="ECO:0000313" key="2">
    <source>
        <dbReference type="Proteomes" id="UP000423482"/>
    </source>
</evidence>
<evidence type="ECO:0000313" key="1">
    <source>
        <dbReference type="EMBL" id="QGT55004.1"/>
    </source>
</evidence>
<keyword evidence="2" id="KW-1185">Reference proteome</keyword>
<sequence length="132" mass="14433">MTENVALPANELTVTVTEDDIREGKKNSPLSCPIALAIRHSGPNVEHACVGREDVSVEWAPPTRASVRPRGEYRMPKEASEFIHRVDNGLAVEPFEFTMTLQPEVDEPVERIVDSILKIEAAKATKATGKGA</sequence>
<proteinExistence type="predicted"/>
<dbReference type="Proteomes" id="UP000423482">
    <property type="component" value="Segment"/>
</dbReference>
<reference evidence="1 2" key="1">
    <citation type="submission" date="2019-04" db="EMBL/GenBank/DDBJ databases">
        <authorList>
            <person name="Pope W.H."/>
            <person name="Garlena R.A."/>
            <person name="Russell D.A."/>
            <person name="Jacobs-Sera D."/>
            <person name="Hatfull G.F."/>
        </authorList>
    </citation>
    <scope>NUCLEOTIDE SEQUENCE [LARGE SCALE GENOMIC DNA]</scope>
</reference>
<dbReference type="KEGG" id="vg:77924379"/>
<gene>
    <name evidence="1" type="primary">11</name>
    <name evidence="1" type="ORF">SEA_FORZA_11</name>
</gene>
<dbReference type="EMBL" id="MK814760">
    <property type="protein sequence ID" value="QGT55004.1"/>
    <property type="molecule type" value="Genomic_DNA"/>
</dbReference>
<dbReference type="GeneID" id="77924379"/>
<accession>A0A650EY73</accession>